<protein>
    <submittedName>
        <fullName evidence="5">NUDIX hydrolase</fullName>
    </submittedName>
</protein>
<accession>A0AAE3LG70</accession>
<reference evidence="5" key="1">
    <citation type="submission" date="2023-02" db="EMBL/GenBank/DDBJ databases">
        <title>Enrichment on poylsaccharides allowed isolation of novel metabolic and taxonomic groups of Haloarchaea.</title>
        <authorList>
            <person name="Sorokin D.Y."/>
            <person name="Elcheninov A.G."/>
            <person name="Khizhniak T.V."/>
            <person name="Kolganova T.V."/>
            <person name="Kublanov I.V."/>
        </authorList>
    </citation>
    <scope>NUCLEOTIDE SEQUENCE</scope>
    <source>
        <strain evidence="4 6">HArc-curdl5-1</strain>
        <strain evidence="5">HArc-curdl7</strain>
    </source>
</reference>
<dbReference type="Pfam" id="PF00293">
    <property type="entry name" value="NUDIX"/>
    <property type="match status" value="1"/>
</dbReference>
<name>A0AAE3LG70_9EURY</name>
<dbReference type="GO" id="GO:0019693">
    <property type="term" value="P:ribose phosphate metabolic process"/>
    <property type="evidence" value="ECO:0007669"/>
    <property type="project" value="TreeGrafter"/>
</dbReference>
<dbReference type="AlphaFoldDB" id="A0AAE3LG70"/>
<dbReference type="Proteomes" id="UP001208186">
    <property type="component" value="Unassembled WGS sequence"/>
</dbReference>
<comment type="cofactor">
    <cofactor evidence="1">
        <name>Mg(2+)</name>
        <dbReference type="ChEBI" id="CHEBI:18420"/>
    </cofactor>
</comment>
<comment type="caution">
    <text evidence="5">The sequence shown here is derived from an EMBL/GenBank/DDBJ whole genome shotgun (WGS) entry which is preliminary data.</text>
</comment>
<dbReference type="GO" id="GO:0006753">
    <property type="term" value="P:nucleoside phosphate metabolic process"/>
    <property type="evidence" value="ECO:0007669"/>
    <property type="project" value="TreeGrafter"/>
</dbReference>
<dbReference type="EMBL" id="JAOPKD010000024">
    <property type="protein sequence ID" value="MCU4728327.1"/>
    <property type="molecule type" value="Genomic_DNA"/>
</dbReference>
<dbReference type="CDD" id="cd03424">
    <property type="entry name" value="NUDIX_ADPRase_Nudt5_UGPPase_Nudt14"/>
    <property type="match status" value="1"/>
</dbReference>
<evidence type="ECO:0000313" key="4">
    <source>
        <dbReference type="EMBL" id="MCU4719240.1"/>
    </source>
</evidence>
<dbReference type="PROSITE" id="PS51462">
    <property type="entry name" value="NUDIX"/>
    <property type="match status" value="1"/>
</dbReference>
<dbReference type="SUPFAM" id="SSF55811">
    <property type="entry name" value="Nudix"/>
    <property type="match status" value="1"/>
</dbReference>
<keyword evidence="6" id="KW-1185">Reference proteome</keyword>
<evidence type="ECO:0000256" key="2">
    <source>
        <dbReference type="ARBA" id="ARBA00022801"/>
    </source>
</evidence>
<gene>
    <name evidence="5" type="ORF">OB914_15330</name>
    <name evidence="4" type="ORF">OB916_14405</name>
</gene>
<dbReference type="PANTHER" id="PTHR11839:SF18">
    <property type="entry name" value="NUDIX HYDROLASE DOMAIN-CONTAINING PROTEIN"/>
    <property type="match status" value="1"/>
</dbReference>
<dbReference type="InterPro" id="IPR015797">
    <property type="entry name" value="NUDIX_hydrolase-like_dom_sf"/>
</dbReference>
<proteinExistence type="predicted"/>
<dbReference type="Gene3D" id="3.90.79.10">
    <property type="entry name" value="Nucleoside Triphosphate Pyrophosphohydrolase"/>
    <property type="match status" value="1"/>
</dbReference>
<evidence type="ECO:0000313" key="5">
    <source>
        <dbReference type="EMBL" id="MCU4728327.1"/>
    </source>
</evidence>
<feature type="domain" description="Nudix hydrolase" evidence="3">
    <location>
        <begin position="43"/>
        <end position="173"/>
    </location>
</feature>
<evidence type="ECO:0000259" key="3">
    <source>
        <dbReference type="PROSITE" id="PS51462"/>
    </source>
</evidence>
<evidence type="ECO:0000313" key="7">
    <source>
        <dbReference type="Proteomes" id="UP001209746"/>
    </source>
</evidence>
<dbReference type="InterPro" id="IPR000086">
    <property type="entry name" value="NUDIX_hydrolase_dom"/>
</dbReference>
<dbReference type="PANTHER" id="PTHR11839">
    <property type="entry name" value="UDP/ADP-SUGAR PYROPHOSPHATASE"/>
    <property type="match status" value="1"/>
</dbReference>
<evidence type="ECO:0000313" key="6">
    <source>
        <dbReference type="Proteomes" id="UP001208186"/>
    </source>
</evidence>
<evidence type="ECO:0000256" key="1">
    <source>
        <dbReference type="ARBA" id="ARBA00001946"/>
    </source>
</evidence>
<dbReference type="Proteomes" id="UP001209746">
    <property type="component" value="Unassembled WGS sequence"/>
</dbReference>
<dbReference type="EMBL" id="JAOPKC010000023">
    <property type="protein sequence ID" value="MCU4719240.1"/>
    <property type="molecule type" value="Genomic_DNA"/>
</dbReference>
<organism evidence="5 7">
    <name type="scientific">Halapricum hydrolyticum</name>
    <dbReference type="NCBI Taxonomy" id="2979991"/>
    <lineage>
        <taxon>Archaea</taxon>
        <taxon>Methanobacteriati</taxon>
        <taxon>Methanobacteriota</taxon>
        <taxon>Stenosarchaea group</taxon>
        <taxon>Halobacteria</taxon>
        <taxon>Halobacteriales</taxon>
        <taxon>Haloarculaceae</taxon>
        <taxon>Halapricum</taxon>
    </lineage>
</organism>
<sequence length="189" mass="20781">MADSDLSWERLEAETVYTCPGFDVINETVRLPDGAETDFDYVAEGESVVVLPFTTDGEVVVIEEWREPVQRVNYGLPAGGIEPDDDEPAAAVERELAEETGYEAGRVEHLTTVEPANGFADTVFHYFLAEECAPTAQRDLDHDETIDVTTTAFGDLLAAVREGELRDGRAALGILYYHAFERDGSTTSQ</sequence>
<keyword evidence="2 5" id="KW-0378">Hydrolase</keyword>
<dbReference type="RefSeq" id="WP_315909990.1">
    <property type="nucleotide sequence ID" value="NZ_JAOPKC010000023.1"/>
</dbReference>
<dbReference type="GO" id="GO:0016787">
    <property type="term" value="F:hydrolase activity"/>
    <property type="evidence" value="ECO:0007669"/>
    <property type="project" value="UniProtKB-KW"/>
</dbReference>